<gene>
    <name evidence="2" type="ORF">EWM59_08825</name>
</gene>
<organism evidence="2 3">
    <name type="scientific">Emticicia agri</name>
    <dbReference type="NCBI Taxonomy" id="2492393"/>
    <lineage>
        <taxon>Bacteria</taxon>
        <taxon>Pseudomonadati</taxon>
        <taxon>Bacteroidota</taxon>
        <taxon>Cytophagia</taxon>
        <taxon>Cytophagales</taxon>
        <taxon>Leadbetterellaceae</taxon>
        <taxon>Emticicia</taxon>
    </lineage>
</organism>
<protein>
    <submittedName>
        <fullName evidence="2">LytTR family transcriptional regulator</fullName>
    </submittedName>
</protein>
<dbReference type="EMBL" id="SEWF01000010">
    <property type="protein sequence ID" value="RYU95990.1"/>
    <property type="molecule type" value="Genomic_DNA"/>
</dbReference>
<evidence type="ECO:0000313" key="2">
    <source>
        <dbReference type="EMBL" id="RYU95990.1"/>
    </source>
</evidence>
<evidence type="ECO:0000259" key="1">
    <source>
        <dbReference type="PROSITE" id="PS50930"/>
    </source>
</evidence>
<feature type="domain" description="HTH LytTR-type" evidence="1">
    <location>
        <begin position="30"/>
        <end position="134"/>
    </location>
</feature>
<dbReference type="GO" id="GO:0003677">
    <property type="term" value="F:DNA binding"/>
    <property type="evidence" value="ECO:0007669"/>
    <property type="project" value="InterPro"/>
</dbReference>
<sequence>MNKLIYKTPFSAEGFTVVQNVESQATGANMSMRVAGKRNMVKLGDILYLKSAKNYTIFKLADGREIISSKTLRIFEEELDEITNFVRLHRSYIINLEHVKDLYFNCRGGEVLIHDEKILISRRKAAEFRRKYRRFLRTTGQNVTSTIKLKTTIRMS</sequence>
<dbReference type="PANTHER" id="PTHR37299:SF1">
    <property type="entry name" value="STAGE 0 SPORULATION PROTEIN A HOMOLOG"/>
    <property type="match status" value="1"/>
</dbReference>
<dbReference type="AlphaFoldDB" id="A0A4V1ZDF6"/>
<dbReference type="InterPro" id="IPR007492">
    <property type="entry name" value="LytTR_DNA-bd_dom"/>
</dbReference>
<evidence type="ECO:0000313" key="3">
    <source>
        <dbReference type="Proteomes" id="UP000293162"/>
    </source>
</evidence>
<dbReference type="SMART" id="SM00850">
    <property type="entry name" value="LytTR"/>
    <property type="match status" value="1"/>
</dbReference>
<dbReference type="InterPro" id="IPR046947">
    <property type="entry name" value="LytR-like"/>
</dbReference>
<dbReference type="PROSITE" id="PS50930">
    <property type="entry name" value="HTH_LYTTR"/>
    <property type="match status" value="1"/>
</dbReference>
<dbReference type="Gene3D" id="2.40.50.1020">
    <property type="entry name" value="LytTr DNA-binding domain"/>
    <property type="match status" value="1"/>
</dbReference>
<dbReference type="Pfam" id="PF04397">
    <property type="entry name" value="LytTR"/>
    <property type="match status" value="1"/>
</dbReference>
<comment type="caution">
    <text evidence="2">The sequence shown here is derived from an EMBL/GenBank/DDBJ whole genome shotgun (WGS) entry which is preliminary data.</text>
</comment>
<dbReference type="RefSeq" id="WP_130020597.1">
    <property type="nucleotide sequence ID" value="NZ_SEWF01000010.1"/>
</dbReference>
<accession>A0A4V1ZDF6</accession>
<keyword evidence="3" id="KW-1185">Reference proteome</keyword>
<reference evidence="2 3" key="1">
    <citation type="submission" date="2019-02" db="EMBL/GenBank/DDBJ databases">
        <title>Bacterial novel species Emticicia sp. 17J42-9 isolated from soil.</title>
        <authorList>
            <person name="Jung H.-Y."/>
        </authorList>
    </citation>
    <scope>NUCLEOTIDE SEQUENCE [LARGE SCALE GENOMIC DNA]</scope>
    <source>
        <strain evidence="2 3">17J42-9</strain>
    </source>
</reference>
<dbReference type="OrthoDB" id="1116942at2"/>
<name>A0A4V1ZDF6_9BACT</name>
<dbReference type="GO" id="GO:0000156">
    <property type="term" value="F:phosphorelay response regulator activity"/>
    <property type="evidence" value="ECO:0007669"/>
    <property type="project" value="InterPro"/>
</dbReference>
<dbReference type="Proteomes" id="UP000293162">
    <property type="component" value="Unassembled WGS sequence"/>
</dbReference>
<dbReference type="PANTHER" id="PTHR37299">
    <property type="entry name" value="TRANSCRIPTIONAL REGULATOR-RELATED"/>
    <property type="match status" value="1"/>
</dbReference>
<proteinExistence type="predicted"/>